<proteinExistence type="inferred from homology"/>
<dbReference type="Gene3D" id="2.60.120.460">
    <property type="entry name" value="YjbQ-like"/>
    <property type="match status" value="1"/>
</dbReference>
<dbReference type="Proteomes" id="UP000223759">
    <property type="component" value="Unassembled WGS sequence"/>
</dbReference>
<keyword evidence="3" id="KW-1185">Reference proteome</keyword>
<dbReference type="InterPro" id="IPR035917">
    <property type="entry name" value="YjbQ-like_sf"/>
</dbReference>
<reference evidence="2 3" key="1">
    <citation type="submission" date="2017-01" db="EMBL/GenBank/DDBJ databases">
        <authorList>
            <person name="Mah S.A."/>
            <person name="Swanson W.J."/>
            <person name="Moy G.W."/>
            <person name="Vacquier V.D."/>
        </authorList>
    </citation>
    <scope>NUCLEOTIDE SEQUENCE [LARGE SCALE GENOMIC DNA]</scope>
    <source>
        <strain evidence="2 3">M9</strain>
    </source>
</reference>
<dbReference type="PIRSF" id="PIRSF004681">
    <property type="entry name" value="UCP004681"/>
    <property type="match status" value="1"/>
</dbReference>
<dbReference type="PROSITE" id="PS01314">
    <property type="entry name" value="UPF0047"/>
    <property type="match status" value="1"/>
</dbReference>
<dbReference type="NCBIfam" id="TIGR00149">
    <property type="entry name" value="TIGR00149_YjbQ"/>
    <property type="match status" value="1"/>
</dbReference>
<dbReference type="PANTHER" id="PTHR30615">
    <property type="entry name" value="UNCHARACTERIZED PROTEIN YJBQ-RELATED"/>
    <property type="match status" value="1"/>
</dbReference>
<dbReference type="Pfam" id="PF01894">
    <property type="entry name" value="YjbQ"/>
    <property type="match status" value="1"/>
</dbReference>
<gene>
    <name evidence="2" type="ORF">SAMN05216526_0049</name>
</gene>
<dbReference type="RefSeq" id="WP_076753938.1">
    <property type="nucleotide sequence ID" value="NZ_CP023018.1"/>
</dbReference>
<dbReference type="STRING" id="233100.SAMN05216526_0049"/>
<dbReference type="SUPFAM" id="SSF111038">
    <property type="entry name" value="YjbQ-like"/>
    <property type="match status" value="1"/>
</dbReference>
<dbReference type="PANTHER" id="PTHR30615:SF8">
    <property type="entry name" value="UPF0047 PROTEIN C4A8.02C"/>
    <property type="match status" value="1"/>
</dbReference>
<dbReference type="AlphaFoldDB" id="A0A1R3VLY4"/>
<protein>
    <submittedName>
        <fullName evidence="2">Secondary thiamine-phosphate synthase enzyme</fullName>
    </submittedName>
</protein>
<evidence type="ECO:0000313" key="2">
    <source>
        <dbReference type="EMBL" id="SIT65601.1"/>
    </source>
</evidence>
<name>A0A1R3VLY4_9GAMM</name>
<evidence type="ECO:0000313" key="3">
    <source>
        <dbReference type="Proteomes" id="UP000223759"/>
    </source>
</evidence>
<dbReference type="EMBL" id="FTPK01000001">
    <property type="protein sequence ID" value="SIT65601.1"/>
    <property type="molecule type" value="Genomic_DNA"/>
</dbReference>
<accession>A0A1R3VLY4</accession>
<dbReference type="InterPro" id="IPR001602">
    <property type="entry name" value="UPF0047_YjbQ-like"/>
</dbReference>
<dbReference type="OrthoDB" id="9801725at2"/>
<sequence>MHISLHSIDLSSDAPITLIDVTASVQALIDAESIRSGLVTVISKHTTASVCINEREPKLQQDMIDYLTARVPREAPYRHNEDTLDGRDNAHSHLLALSMNTSENIPIVDGKLLLGTWQSVFFVELDGPRAARQLSVQIMGQA</sequence>
<organism evidence="2 3">
    <name type="scientific">Ectothiorhodosinus mongolicus</name>
    <dbReference type="NCBI Taxonomy" id="233100"/>
    <lineage>
        <taxon>Bacteria</taxon>
        <taxon>Pseudomonadati</taxon>
        <taxon>Pseudomonadota</taxon>
        <taxon>Gammaproteobacteria</taxon>
        <taxon>Chromatiales</taxon>
        <taxon>Ectothiorhodospiraceae</taxon>
        <taxon>Ectothiorhodosinus</taxon>
    </lineage>
</organism>
<comment type="similarity">
    <text evidence="1">Belongs to the UPF0047 family.</text>
</comment>
<evidence type="ECO:0000256" key="1">
    <source>
        <dbReference type="ARBA" id="ARBA00005534"/>
    </source>
</evidence>